<dbReference type="OrthoDB" id="3034895at2"/>
<protein>
    <recommendedName>
        <fullName evidence="2">Tlde1 domain-containing protein</fullName>
    </recommendedName>
</protein>
<evidence type="ECO:0000256" key="1">
    <source>
        <dbReference type="SAM" id="SignalP"/>
    </source>
</evidence>
<sequence length="150" mass="16609">MRLIFSIQKQKLIITTPAWAAVLNATSGRDKCMNNSSEECLSQSWHGPIPIGEYFINPRELSDPNIFGDILRNFRPDSPGDWGSFRIRIHAKEDTETHGRDNFFLHGGSVEGSAGCIDVGGGLFGSQHLNNLLTAIRMSKHAIDLEVISE</sequence>
<dbReference type="EMBL" id="FLRB01000032">
    <property type="protein sequence ID" value="SBT22812.1"/>
    <property type="molecule type" value="Genomic_DNA"/>
</dbReference>
<keyword evidence="5" id="KW-1185">Reference proteome</keyword>
<reference evidence="4 5" key="2">
    <citation type="submission" date="2016-06" db="EMBL/GenBank/DDBJ databases">
        <authorList>
            <person name="Rodrigo-Torres L."/>
            <person name="Arahal D.R."/>
        </authorList>
    </citation>
    <scope>NUCLEOTIDE SEQUENCE [LARGE SCALE GENOMIC DNA]</scope>
    <source>
        <strain evidence="4 5">CECT 5116</strain>
    </source>
</reference>
<dbReference type="AlphaFoldDB" id="A0A1C3JTT4"/>
<evidence type="ECO:0000313" key="5">
    <source>
        <dbReference type="Proteomes" id="UP000092840"/>
    </source>
</evidence>
<name>A0A1C3JTT4_9GAMM</name>
<dbReference type="EMBL" id="FLRA01000021">
    <property type="protein sequence ID" value="SBT18479.1"/>
    <property type="molecule type" value="Genomic_DNA"/>
</dbReference>
<keyword evidence="1" id="KW-0732">Signal</keyword>
<feature type="chain" id="PRO_5008677050" description="Tlde1 domain-containing protein" evidence="1">
    <location>
        <begin position="21"/>
        <end position="150"/>
    </location>
</feature>
<gene>
    <name evidence="3" type="ORF">MGA5115_02610</name>
    <name evidence="4" type="ORF">MGA5116_03442</name>
</gene>
<dbReference type="Pfam" id="PF10908">
    <property type="entry name" value="Tlde1_dom"/>
    <property type="match status" value="1"/>
</dbReference>
<evidence type="ECO:0000313" key="4">
    <source>
        <dbReference type="EMBL" id="SBT22812.1"/>
    </source>
</evidence>
<dbReference type="Proteomes" id="UP000092840">
    <property type="component" value="Unassembled WGS sequence"/>
</dbReference>
<evidence type="ECO:0000313" key="3">
    <source>
        <dbReference type="EMBL" id="SBT18479.1"/>
    </source>
</evidence>
<dbReference type="RefSeq" id="WP_067037277.1">
    <property type="nucleotide sequence ID" value="NZ_FLRA01000021.1"/>
</dbReference>
<accession>A0A1C3JTT4</accession>
<dbReference type="InterPro" id="IPR021225">
    <property type="entry name" value="Tlde1_dom"/>
</dbReference>
<reference evidence="3 6" key="1">
    <citation type="submission" date="2016-06" db="EMBL/GenBank/DDBJ databases">
        <authorList>
            <person name="Kjaerup R.B."/>
            <person name="Dalgaard T.S."/>
            <person name="Juul-Madsen H.R."/>
        </authorList>
    </citation>
    <scope>NUCLEOTIDE SEQUENCE [LARGE SCALE GENOMIC DNA]</scope>
    <source>
        <strain evidence="3 6">CECT 5115</strain>
    </source>
</reference>
<feature type="domain" description="Tlde1" evidence="2">
    <location>
        <begin position="23"/>
        <end position="118"/>
    </location>
</feature>
<feature type="signal peptide" evidence="1">
    <location>
        <begin position="1"/>
        <end position="20"/>
    </location>
</feature>
<proteinExistence type="predicted"/>
<dbReference type="Proteomes" id="UP000092871">
    <property type="component" value="Unassembled WGS sequence"/>
</dbReference>
<organism evidence="3 6">
    <name type="scientific">Marinomonas gallaica</name>
    <dbReference type="NCBI Taxonomy" id="1806667"/>
    <lineage>
        <taxon>Bacteria</taxon>
        <taxon>Pseudomonadati</taxon>
        <taxon>Pseudomonadota</taxon>
        <taxon>Gammaproteobacteria</taxon>
        <taxon>Oceanospirillales</taxon>
        <taxon>Oceanospirillaceae</taxon>
        <taxon>Marinomonas</taxon>
    </lineage>
</organism>
<evidence type="ECO:0000259" key="2">
    <source>
        <dbReference type="Pfam" id="PF10908"/>
    </source>
</evidence>
<evidence type="ECO:0000313" key="6">
    <source>
        <dbReference type="Proteomes" id="UP000092871"/>
    </source>
</evidence>